<evidence type="ECO:0000256" key="1">
    <source>
        <dbReference type="SAM" id="MobiDB-lite"/>
    </source>
</evidence>
<feature type="compositionally biased region" description="Low complexity" evidence="1">
    <location>
        <begin position="267"/>
        <end position="298"/>
    </location>
</feature>
<dbReference type="RefSeq" id="XP_067917202.1">
    <property type="nucleotide sequence ID" value="XM_068070822.1"/>
</dbReference>
<dbReference type="GeneID" id="94434033"/>
<dbReference type="OrthoDB" id="347283at2759"/>
<evidence type="ECO:0000256" key="2">
    <source>
        <dbReference type="SAM" id="SignalP"/>
    </source>
</evidence>
<feature type="chain" id="PRO_5013287918" description="Transmembrane protein" evidence="2">
    <location>
        <begin position="23"/>
        <end position="375"/>
    </location>
</feature>
<comment type="caution">
    <text evidence="3">The sequence shown here is derived from an EMBL/GenBank/DDBJ whole genome shotgun (WGS) entry which is preliminary data.</text>
</comment>
<evidence type="ECO:0008006" key="5">
    <source>
        <dbReference type="Google" id="ProtNLM"/>
    </source>
</evidence>
<dbReference type="Proteomes" id="UP000221165">
    <property type="component" value="Unassembled WGS sequence"/>
</dbReference>
<feature type="compositionally biased region" description="Low complexity" evidence="1">
    <location>
        <begin position="194"/>
        <end position="204"/>
    </location>
</feature>
<evidence type="ECO:0000313" key="3">
    <source>
        <dbReference type="EMBL" id="PHJ15469.1"/>
    </source>
</evidence>
<sequence>MHRNFFSPPSLFLLSLLLVSLSFNGGLRFFSSLPSLPHVSLRVLALQASQRRLGEQKKGVVNGEERKGFYREEDFCSNGLRDAINAAILELGGEHYVDRVLLQKYTSVPYIPLLTCPVSVKTSDSANLPQVVSSPAPKTVSFQQAHNDLRKAIVNALHASSSSKTPLSSDSPGTSSKDKNADGNSDQQKKKKSSGMTTSPSSSSLWPDLQTLHEKDLLFDVIKKGVLTVAGLGPRIDPERDNERSFRQYYLSQVLMNKKSKEKTDGGDISDSSSGFSSTDWRRSSSSSRGEGGDLPPQQEEEEEQGGDEEDLRRQQEKEELFFSQTSRGFNWGEEGDYSKQPPQGEINRRRKDNTEETRQKEAEQKEKRGRCKER</sequence>
<reference evidence="3 4" key="1">
    <citation type="journal article" date="2017" name="Int. J. Parasitol.">
        <title>The genome of the protozoan parasite Cystoisospora suis and a reverse vaccinology approach to identify vaccine candidates.</title>
        <authorList>
            <person name="Palmieri N."/>
            <person name="Shrestha A."/>
            <person name="Ruttkowski B."/>
            <person name="Beck T."/>
            <person name="Vogl C."/>
            <person name="Tomley F."/>
            <person name="Blake D.P."/>
            <person name="Joachim A."/>
        </authorList>
    </citation>
    <scope>NUCLEOTIDE SEQUENCE [LARGE SCALE GENOMIC DNA]</scope>
    <source>
        <strain evidence="3 4">Wien I</strain>
    </source>
</reference>
<feature type="compositionally biased region" description="Acidic residues" evidence="1">
    <location>
        <begin position="299"/>
        <end position="310"/>
    </location>
</feature>
<feature type="region of interest" description="Disordered" evidence="1">
    <location>
        <begin position="159"/>
        <end position="207"/>
    </location>
</feature>
<dbReference type="VEuPathDB" id="ToxoDB:CSUI_010720"/>
<feature type="compositionally biased region" description="Basic and acidic residues" evidence="1">
    <location>
        <begin position="311"/>
        <end position="321"/>
    </location>
</feature>
<keyword evidence="4" id="KW-1185">Reference proteome</keyword>
<organism evidence="3 4">
    <name type="scientific">Cystoisospora suis</name>
    <dbReference type="NCBI Taxonomy" id="483139"/>
    <lineage>
        <taxon>Eukaryota</taxon>
        <taxon>Sar</taxon>
        <taxon>Alveolata</taxon>
        <taxon>Apicomplexa</taxon>
        <taxon>Conoidasida</taxon>
        <taxon>Coccidia</taxon>
        <taxon>Eucoccidiorida</taxon>
        <taxon>Eimeriorina</taxon>
        <taxon>Sarcocystidae</taxon>
        <taxon>Cystoisospora</taxon>
    </lineage>
</organism>
<feature type="compositionally biased region" description="Basic and acidic residues" evidence="1">
    <location>
        <begin position="353"/>
        <end position="375"/>
    </location>
</feature>
<dbReference type="EMBL" id="MIGC01008054">
    <property type="protein sequence ID" value="PHJ15469.1"/>
    <property type="molecule type" value="Genomic_DNA"/>
</dbReference>
<keyword evidence="2" id="KW-0732">Signal</keyword>
<gene>
    <name evidence="3" type="ORF">CSUI_010720</name>
</gene>
<dbReference type="AlphaFoldDB" id="A0A2C6KEA2"/>
<protein>
    <recommendedName>
        <fullName evidence="5">Transmembrane protein</fullName>
    </recommendedName>
</protein>
<evidence type="ECO:0000313" key="4">
    <source>
        <dbReference type="Proteomes" id="UP000221165"/>
    </source>
</evidence>
<feature type="signal peptide" evidence="2">
    <location>
        <begin position="1"/>
        <end position="22"/>
    </location>
</feature>
<feature type="region of interest" description="Disordered" evidence="1">
    <location>
        <begin position="259"/>
        <end position="375"/>
    </location>
</feature>
<feature type="compositionally biased region" description="Low complexity" evidence="1">
    <location>
        <begin position="160"/>
        <end position="171"/>
    </location>
</feature>
<accession>A0A2C6KEA2</accession>
<name>A0A2C6KEA2_9APIC</name>
<proteinExistence type="predicted"/>